<dbReference type="PANTHER" id="PTHR34487:SF1">
    <property type="entry name" value="ACYL-ACP THIOESTERASE"/>
    <property type="match status" value="1"/>
</dbReference>
<protein>
    <submittedName>
        <fullName evidence="2">Uncharacterized protein</fullName>
    </submittedName>
</protein>
<sequence>MGKPAPEDNPRGKSNDRTEANDSRYTGRETVQTAPSDTTGGEDRDLHGFTEPPCGIIRYSQFLRHFPMEATQHDPETHSISFNLPSLPLTRDRNGHPYIADLAFQLLPGILFHTYCEKAERSLWSPALNRMVAQRNITNVGLKMCLKIDPAMYKVSTNLTGLAVDLRLRKGGSKHFHVSQDYWTSDRGVRVMRALSVGVFMDLDTRKVLELPSQLVTSLLDLEPRLIPDIWHHDLPAPPTNAFRCSVRVTWGHLDCNGHMGYQWFPQHAFNAIVLAVTSQETEAMVSLKTANIAAGVNSFSVVYLKECCHEDQLDMLANRGFLYTSGKVSTLPSLRAEWGMFEGGFSANHIIKTHCSPKHLSYENSMRVSVQNYSLYVHTERT</sequence>
<comment type="caution">
    <text evidence="2">The sequence shown here is derived from an EMBL/GenBank/DDBJ whole genome shotgun (WGS) entry which is preliminary data.</text>
</comment>
<dbReference type="Gene3D" id="3.10.129.10">
    <property type="entry name" value="Hotdog Thioesterase"/>
    <property type="match status" value="1"/>
</dbReference>
<evidence type="ECO:0000313" key="2">
    <source>
        <dbReference type="EMBL" id="KAK3755195.1"/>
    </source>
</evidence>
<dbReference type="InterPro" id="IPR029069">
    <property type="entry name" value="HotDog_dom_sf"/>
</dbReference>
<keyword evidence="3" id="KW-1185">Reference proteome</keyword>
<name>A0AAE1D2Z2_9GAST</name>
<evidence type="ECO:0000256" key="1">
    <source>
        <dbReference type="SAM" id="MobiDB-lite"/>
    </source>
</evidence>
<gene>
    <name evidence="2" type="ORF">RRG08_027454</name>
</gene>
<dbReference type="AlphaFoldDB" id="A0AAE1D2Z2"/>
<accession>A0AAE1D2Z2</accession>
<feature type="region of interest" description="Disordered" evidence="1">
    <location>
        <begin position="1"/>
        <end position="52"/>
    </location>
</feature>
<reference evidence="2" key="1">
    <citation type="journal article" date="2023" name="G3 (Bethesda)">
        <title>A reference genome for the long-term kleptoplast-retaining sea slug Elysia crispata morphotype clarki.</title>
        <authorList>
            <person name="Eastman K.E."/>
            <person name="Pendleton A.L."/>
            <person name="Shaikh M.A."/>
            <person name="Suttiyut T."/>
            <person name="Ogas R."/>
            <person name="Tomko P."/>
            <person name="Gavelis G."/>
            <person name="Widhalm J.R."/>
            <person name="Wisecaver J.H."/>
        </authorList>
    </citation>
    <scope>NUCLEOTIDE SEQUENCE</scope>
    <source>
        <strain evidence="2">ECLA1</strain>
    </source>
</reference>
<dbReference type="Proteomes" id="UP001283361">
    <property type="component" value="Unassembled WGS sequence"/>
</dbReference>
<dbReference type="SUPFAM" id="SSF54637">
    <property type="entry name" value="Thioesterase/thiol ester dehydrase-isomerase"/>
    <property type="match status" value="2"/>
</dbReference>
<dbReference type="PANTHER" id="PTHR34487">
    <property type="entry name" value="ACYL-ACP THIOESTERASE"/>
    <property type="match status" value="1"/>
</dbReference>
<evidence type="ECO:0000313" key="3">
    <source>
        <dbReference type="Proteomes" id="UP001283361"/>
    </source>
</evidence>
<feature type="compositionally biased region" description="Basic and acidic residues" evidence="1">
    <location>
        <begin position="1"/>
        <end position="27"/>
    </location>
</feature>
<dbReference type="EMBL" id="JAWDGP010005603">
    <property type="protein sequence ID" value="KAK3755195.1"/>
    <property type="molecule type" value="Genomic_DNA"/>
</dbReference>
<proteinExistence type="predicted"/>
<feature type="compositionally biased region" description="Polar residues" evidence="1">
    <location>
        <begin position="29"/>
        <end position="39"/>
    </location>
</feature>
<organism evidence="2 3">
    <name type="scientific">Elysia crispata</name>
    <name type="common">lettuce slug</name>
    <dbReference type="NCBI Taxonomy" id="231223"/>
    <lineage>
        <taxon>Eukaryota</taxon>
        <taxon>Metazoa</taxon>
        <taxon>Spiralia</taxon>
        <taxon>Lophotrochozoa</taxon>
        <taxon>Mollusca</taxon>
        <taxon>Gastropoda</taxon>
        <taxon>Heterobranchia</taxon>
        <taxon>Euthyneura</taxon>
        <taxon>Panpulmonata</taxon>
        <taxon>Sacoglossa</taxon>
        <taxon>Placobranchoidea</taxon>
        <taxon>Plakobranchidae</taxon>
        <taxon>Elysia</taxon>
    </lineage>
</organism>